<feature type="region of interest" description="Disordered" evidence="1">
    <location>
        <begin position="296"/>
        <end position="318"/>
    </location>
</feature>
<dbReference type="STRING" id="42251.A0A2T6ZNY8"/>
<dbReference type="Proteomes" id="UP000244722">
    <property type="component" value="Unassembled WGS sequence"/>
</dbReference>
<keyword evidence="2" id="KW-0472">Membrane</keyword>
<keyword evidence="3" id="KW-0808">Transferase</keyword>
<dbReference type="InterPro" id="IPR021047">
    <property type="entry name" value="Mannosyltransferase_CMT1"/>
</dbReference>
<sequence>MPPRRASRPASPTLRSSSSSVENESYELSKRTSTPPEEFALDDEEDEDIEASSPSRGLLDDRDKNHTTAVSSRQLKWRVYLSSLRLCCRRSGSLRRRCCQISTVLLSALGLLLVFTFIFNPSYTKTQYPENYAVVANAVRKGGGVNPREFWRGKGGEKATEPGRGNPAGEKVFIAANIINADLINGVWGNAVMELMDLIGGENVFLSIFENDSGPETKAALEGLDKLIAENIPKAGRSIVSTTLPLAAIPRVKLPSGKTYIKRITYLAEVRNRALLPLLGYIPSLGRWGITGPPKVPKAHKPVPGENESTEWEQVPDNIDPKDAPELPGQWVKHPEKYNKVLFLNDVVFDPVQALHLLFSTNQGKYETACGMDFINPFKYYDTFATRDIDGYNLGVPFYPYFAPGKSRNALQSATDAVPVLSCWGGIVAFKAGVFTKKDPVLFRSSKEPYWDASECCLIHADIHALNATYMNPYIRVTYDSSTFGWLPMVKRIEKLFAGPHWLIGKLVGMPWSGERRKDVDDGGYCGSWKLLVMKEGEEGRGWKNLPVPENKGN</sequence>
<feature type="region of interest" description="Disordered" evidence="1">
    <location>
        <begin position="1"/>
        <end position="65"/>
    </location>
</feature>
<evidence type="ECO:0000256" key="2">
    <source>
        <dbReference type="SAM" id="Phobius"/>
    </source>
</evidence>
<dbReference type="EMBL" id="NESQ01000159">
    <property type="protein sequence ID" value="PUU77201.1"/>
    <property type="molecule type" value="Genomic_DNA"/>
</dbReference>
<dbReference type="PANTHER" id="PTHR34144:SF8">
    <property type="entry name" value="GLYCOSYLTRANSFERASE FAMILY 69 PROTEIN"/>
    <property type="match status" value="1"/>
</dbReference>
<feature type="compositionally biased region" description="Acidic residues" evidence="1">
    <location>
        <begin position="39"/>
        <end position="50"/>
    </location>
</feature>
<dbReference type="GO" id="GO:0016757">
    <property type="term" value="F:glycosyltransferase activity"/>
    <property type="evidence" value="ECO:0007669"/>
    <property type="project" value="UniProtKB-KW"/>
</dbReference>
<keyword evidence="4" id="KW-1185">Reference proteome</keyword>
<keyword evidence="2" id="KW-1133">Transmembrane helix</keyword>
<dbReference type="PANTHER" id="PTHR34144">
    <property type="entry name" value="CHROMOSOME 8, WHOLE GENOME SHOTGUN SEQUENCE"/>
    <property type="match status" value="1"/>
</dbReference>
<evidence type="ECO:0000313" key="3">
    <source>
        <dbReference type="EMBL" id="PUU77201.1"/>
    </source>
</evidence>
<feature type="transmembrane region" description="Helical" evidence="2">
    <location>
        <begin position="99"/>
        <end position="119"/>
    </location>
</feature>
<proteinExistence type="predicted"/>
<name>A0A2T6ZNY8_TUBBO</name>
<evidence type="ECO:0000313" key="4">
    <source>
        <dbReference type="Proteomes" id="UP000244722"/>
    </source>
</evidence>
<dbReference type="Pfam" id="PF11735">
    <property type="entry name" value="CAP59_mtransfer"/>
    <property type="match status" value="2"/>
</dbReference>
<dbReference type="AlphaFoldDB" id="A0A2T6ZNY8"/>
<protein>
    <submittedName>
        <fullName evidence="3">Cryptococcal mannosyltransferase 1-domain-containing protein</fullName>
    </submittedName>
</protein>
<dbReference type="OrthoDB" id="262547at2759"/>
<comment type="caution">
    <text evidence="3">The sequence shown here is derived from an EMBL/GenBank/DDBJ whole genome shotgun (WGS) entry which is preliminary data.</text>
</comment>
<reference evidence="3 4" key="1">
    <citation type="submission" date="2017-04" db="EMBL/GenBank/DDBJ databases">
        <title>Draft genome sequence of Tuber borchii Vittad., a whitish edible truffle.</title>
        <authorList>
            <consortium name="DOE Joint Genome Institute"/>
            <person name="Murat C."/>
            <person name="Kuo A."/>
            <person name="Barry K.W."/>
            <person name="Clum A."/>
            <person name="Dockter R.B."/>
            <person name="Fauchery L."/>
            <person name="Iotti M."/>
            <person name="Kohler A."/>
            <person name="Labutti K."/>
            <person name="Lindquist E.A."/>
            <person name="Lipzen A."/>
            <person name="Ohm R.A."/>
            <person name="Wang M."/>
            <person name="Grigoriev I.V."/>
            <person name="Zambonelli A."/>
            <person name="Martin F.M."/>
        </authorList>
    </citation>
    <scope>NUCLEOTIDE SEQUENCE [LARGE SCALE GENOMIC DNA]</scope>
    <source>
        <strain evidence="3 4">Tbo3840</strain>
    </source>
</reference>
<gene>
    <name evidence="3" type="ORF">B9Z19DRAFT_1086660</name>
</gene>
<feature type="compositionally biased region" description="Low complexity" evidence="1">
    <location>
        <begin position="8"/>
        <end position="23"/>
    </location>
</feature>
<accession>A0A2T6ZNY8</accession>
<evidence type="ECO:0000256" key="1">
    <source>
        <dbReference type="SAM" id="MobiDB-lite"/>
    </source>
</evidence>
<keyword evidence="3" id="KW-0328">Glycosyltransferase</keyword>
<keyword evidence="2" id="KW-0812">Transmembrane</keyword>
<organism evidence="3 4">
    <name type="scientific">Tuber borchii</name>
    <name type="common">White truffle</name>
    <dbReference type="NCBI Taxonomy" id="42251"/>
    <lineage>
        <taxon>Eukaryota</taxon>
        <taxon>Fungi</taxon>
        <taxon>Dikarya</taxon>
        <taxon>Ascomycota</taxon>
        <taxon>Pezizomycotina</taxon>
        <taxon>Pezizomycetes</taxon>
        <taxon>Pezizales</taxon>
        <taxon>Tuberaceae</taxon>
        <taxon>Tuber</taxon>
    </lineage>
</organism>